<evidence type="ECO:0000256" key="6">
    <source>
        <dbReference type="RuleBase" id="RU000481"/>
    </source>
</evidence>
<dbReference type="HOGENOM" id="CLU_017584_4_3_0"/>
<comment type="cofactor">
    <cofactor evidence="1 6">
        <name>pyridoxal 5'-phosphate</name>
        <dbReference type="ChEBI" id="CHEBI:597326"/>
    </cofactor>
</comment>
<gene>
    <name evidence="8" type="ORF">Apau_1165</name>
</gene>
<dbReference type="EMBL" id="CM001022">
    <property type="protein sequence ID" value="EFQ23591.1"/>
    <property type="molecule type" value="Genomic_DNA"/>
</dbReference>
<dbReference type="PANTHER" id="PTHR46383">
    <property type="entry name" value="ASPARTATE AMINOTRANSFERASE"/>
    <property type="match status" value="1"/>
</dbReference>
<dbReference type="EC" id="2.6.1.-" evidence="6"/>
<dbReference type="Gene3D" id="3.90.1150.10">
    <property type="entry name" value="Aspartate Aminotransferase, domain 1"/>
    <property type="match status" value="1"/>
</dbReference>
<name>E3CXY1_9BACT</name>
<dbReference type="PANTHER" id="PTHR46383:SF1">
    <property type="entry name" value="ASPARTATE AMINOTRANSFERASE"/>
    <property type="match status" value="1"/>
</dbReference>
<proteinExistence type="inferred from homology"/>
<dbReference type="OrthoDB" id="9803354at2"/>
<dbReference type="InterPro" id="IPR004839">
    <property type="entry name" value="Aminotransferase_I/II_large"/>
</dbReference>
<dbReference type="RefSeq" id="WP_006300792.1">
    <property type="nucleotide sequence ID" value="NZ_CM001022.1"/>
</dbReference>
<dbReference type="AlphaFoldDB" id="E3CXY1"/>
<dbReference type="GO" id="GO:0006520">
    <property type="term" value="P:amino acid metabolic process"/>
    <property type="evidence" value="ECO:0007669"/>
    <property type="project" value="InterPro"/>
</dbReference>
<dbReference type="Pfam" id="PF00155">
    <property type="entry name" value="Aminotran_1_2"/>
    <property type="match status" value="1"/>
</dbReference>
<keyword evidence="5" id="KW-0663">Pyridoxal phosphate</keyword>
<dbReference type="PROSITE" id="PS00105">
    <property type="entry name" value="AA_TRANSFER_CLASS_1"/>
    <property type="match status" value="1"/>
</dbReference>
<keyword evidence="9" id="KW-1185">Reference proteome</keyword>
<sequence>MKRSARVQRLHPSATLGLTNRAKALRHEGKPVISFAAGEPDFGSPQAAYSAAVEAIRRQETHYTPVGGIPELRDAVRGDYARRFGLDIPSSRILIGCGGKPLIYEALQAAVDPGDEVLLFTPAWVSYVEQLHMAEGREVLVDTLGTDLVPTRETVEAALTPATRGMIVNTPCNPTGAVWDASVLGMLAEVAREKDLWVIFDEMYERLVYGEARHVNFLQVAPDLEDQTLLLNGASKSYAMTGWRIGYALGPKSWIDDINALQGHLTSNASSIAQWAALGALQGAEADVESMRGTFEKRRNLMVAELEKMPYVRFRVPQGAFYVFLDVSRSPLPDDREFSARLLEEQLVAAVPGTAFFAPGFLRFSYACSPDDIAQGMERLHRFLNSL</sequence>
<dbReference type="InterPro" id="IPR050596">
    <property type="entry name" value="AspAT/PAT-like"/>
</dbReference>
<feature type="domain" description="Aminotransferase class I/classII large" evidence="7">
    <location>
        <begin position="31"/>
        <end position="380"/>
    </location>
</feature>
<dbReference type="InterPro" id="IPR015424">
    <property type="entry name" value="PyrdxlP-dep_Trfase"/>
</dbReference>
<dbReference type="InterPro" id="IPR015422">
    <property type="entry name" value="PyrdxlP-dep_Trfase_small"/>
</dbReference>
<dbReference type="CDD" id="cd00609">
    <property type="entry name" value="AAT_like"/>
    <property type="match status" value="1"/>
</dbReference>
<dbReference type="STRING" id="584708.Apau_1165"/>
<keyword evidence="4 6" id="KW-0808">Transferase</keyword>
<dbReference type="InterPro" id="IPR004838">
    <property type="entry name" value="NHTrfase_class1_PyrdxlP-BS"/>
</dbReference>
<dbReference type="GO" id="GO:0008483">
    <property type="term" value="F:transaminase activity"/>
    <property type="evidence" value="ECO:0007669"/>
    <property type="project" value="UniProtKB-KW"/>
</dbReference>
<evidence type="ECO:0000313" key="8">
    <source>
        <dbReference type="EMBL" id="EFQ23591.1"/>
    </source>
</evidence>
<dbReference type="PaxDb" id="584708-Apau_1165"/>
<evidence type="ECO:0000256" key="3">
    <source>
        <dbReference type="ARBA" id="ARBA00022576"/>
    </source>
</evidence>
<evidence type="ECO:0000313" key="9">
    <source>
        <dbReference type="Proteomes" id="UP000005096"/>
    </source>
</evidence>
<dbReference type="Gene3D" id="3.40.640.10">
    <property type="entry name" value="Type I PLP-dependent aspartate aminotransferase-like (Major domain)"/>
    <property type="match status" value="1"/>
</dbReference>
<comment type="similarity">
    <text evidence="2 6">Belongs to the class-I pyridoxal-phosphate-dependent aminotransferase family.</text>
</comment>
<evidence type="ECO:0000256" key="2">
    <source>
        <dbReference type="ARBA" id="ARBA00007441"/>
    </source>
</evidence>
<keyword evidence="3 6" id="KW-0032">Aminotransferase</keyword>
<dbReference type="eggNOG" id="COG0436">
    <property type="taxonomic scope" value="Bacteria"/>
</dbReference>
<dbReference type="FunFam" id="3.40.640.10:FF:000033">
    <property type="entry name" value="Aspartate aminotransferase"/>
    <property type="match status" value="1"/>
</dbReference>
<evidence type="ECO:0000256" key="4">
    <source>
        <dbReference type="ARBA" id="ARBA00022679"/>
    </source>
</evidence>
<evidence type="ECO:0000256" key="5">
    <source>
        <dbReference type="ARBA" id="ARBA00022898"/>
    </source>
</evidence>
<accession>E3CXY1</accession>
<dbReference type="Proteomes" id="UP000005096">
    <property type="component" value="Chromosome"/>
</dbReference>
<protein>
    <recommendedName>
        <fullName evidence="6">Aminotransferase</fullName>
        <ecNumber evidence="6">2.6.1.-</ecNumber>
    </recommendedName>
</protein>
<organism evidence="8 9">
    <name type="scientific">Aminomonas paucivorans DSM 12260</name>
    <dbReference type="NCBI Taxonomy" id="584708"/>
    <lineage>
        <taxon>Bacteria</taxon>
        <taxon>Thermotogati</taxon>
        <taxon>Synergistota</taxon>
        <taxon>Synergistia</taxon>
        <taxon>Synergistales</taxon>
        <taxon>Synergistaceae</taxon>
        <taxon>Aminomonas</taxon>
    </lineage>
</organism>
<dbReference type="SUPFAM" id="SSF53383">
    <property type="entry name" value="PLP-dependent transferases"/>
    <property type="match status" value="1"/>
</dbReference>
<evidence type="ECO:0000256" key="1">
    <source>
        <dbReference type="ARBA" id="ARBA00001933"/>
    </source>
</evidence>
<dbReference type="GO" id="GO:0030170">
    <property type="term" value="F:pyridoxal phosphate binding"/>
    <property type="evidence" value="ECO:0007669"/>
    <property type="project" value="InterPro"/>
</dbReference>
<dbReference type="InterPro" id="IPR015421">
    <property type="entry name" value="PyrdxlP-dep_Trfase_major"/>
</dbReference>
<reference evidence="8 9" key="1">
    <citation type="journal article" date="2010" name="Stand. Genomic Sci.">
        <title>Non-contiguous finished genome sequence of Aminomonas paucivorans type strain (GLU-3).</title>
        <authorList>
            <person name="Pitluck S."/>
            <person name="Yasawong M."/>
            <person name="Held B."/>
            <person name="Lapidus A."/>
            <person name="Nolan M."/>
            <person name="Copeland A."/>
            <person name="Lucas S."/>
            <person name="Del Rio T.G."/>
            <person name="Tice H."/>
            <person name="Cheng J.F."/>
            <person name="Chertkov O."/>
            <person name="Goodwin L."/>
            <person name="Tapia R."/>
            <person name="Han C."/>
            <person name="Liolios K."/>
            <person name="Ivanova N."/>
            <person name="Mavromatis K."/>
            <person name="Ovchinnikova G."/>
            <person name="Pati A."/>
            <person name="Chen A."/>
            <person name="Palaniappan K."/>
            <person name="Land M."/>
            <person name="Hauser L."/>
            <person name="Chang Y.J."/>
            <person name="Jeffries C.D."/>
            <person name="Pukall R."/>
            <person name="Spring S."/>
            <person name="Rohde M."/>
            <person name="Sikorski J."/>
            <person name="Goker M."/>
            <person name="Woyke T."/>
            <person name="Bristow J."/>
            <person name="Eisen J.A."/>
            <person name="Markowitz V."/>
            <person name="Hugenholtz P."/>
            <person name="Kyrpides N.C."/>
            <person name="Klenk H.P."/>
        </authorList>
    </citation>
    <scope>NUCLEOTIDE SEQUENCE [LARGE SCALE GENOMIC DNA]</scope>
    <source>
        <strain evidence="8 9">DSM 12260</strain>
    </source>
</reference>
<evidence type="ECO:0000259" key="7">
    <source>
        <dbReference type="Pfam" id="PF00155"/>
    </source>
</evidence>